<dbReference type="Proteomes" id="UP001497535">
    <property type="component" value="Unassembled WGS sequence"/>
</dbReference>
<protein>
    <submittedName>
        <fullName evidence="1">Uncharacterized protein</fullName>
    </submittedName>
</protein>
<proteinExistence type="predicted"/>
<evidence type="ECO:0000313" key="2">
    <source>
        <dbReference type="Proteomes" id="UP001497535"/>
    </source>
</evidence>
<accession>A0ACB0ZSR3</accession>
<evidence type="ECO:0000313" key="1">
    <source>
        <dbReference type="EMBL" id="CAK5082185.1"/>
    </source>
</evidence>
<reference evidence="1" key="1">
    <citation type="submission" date="2023-11" db="EMBL/GenBank/DDBJ databases">
        <authorList>
            <person name="Poullet M."/>
        </authorList>
    </citation>
    <scope>NUCLEOTIDE SEQUENCE</scope>
    <source>
        <strain evidence="1">E1834</strain>
    </source>
</reference>
<name>A0ACB0ZSR3_MELEN</name>
<gene>
    <name evidence="1" type="ORF">MENTE1834_LOCUS29442</name>
</gene>
<organism evidence="1 2">
    <name type="scientific">Meloidogyne enterolobii</name>
    <name type="common">Root-knot nematode worm</name>
    <name type="synonym">Meloidogyne mayaguensis</name>
    <dbReference type="NCBI Taxonomy" id="390850"/>
    <lineage>
        <taxon>Eukaryota</taxon>
        <taxon>Metazoa</taxon>
        <taxon>Ecdysozoa</taxon>
        <taxon>Nematoda</taxon>
        <taxon>Chromadorea</taxon>
        <taxon>Rhabditida</taxon>
        <taxon>Tylenchina</taxon>
        <taxon>Tylenchomorpha</taxon>
        <taxon>Tylenchoidea</taxon>
        <taxon>Meloidogynidae</taxon>
        <taxon>Meloidogyninae</taxon>
        <taxon>Meloidogyne</taxon>
    </lineage>
</organism>
<keyword evidence="2" id="KW-1185">Reference proteome</keyword>
<sequence>MLTTFNNSLKEGAGTSKRESVREQPDKQEEEEEEVIALPLWQDSGGQPIKLPMESIPEVEEIEGGSFGLCVFVFDKKLFEKKITEMY</sequence>
<comment type="caution">
    <text evidence="1">The sequence shown here is derived from an EMBL/GenBank/DDBJ whole genome shotgun (WGS) entry which is preliminary data.</text>
</comment>
<dbReference type="EMBL" id="CAVMJV010000046">
    <property type="protein sequence ID" value="CAK5082185.1"/>
    <property type="molecule type" value="Genomic_DNA"/>
</dbReference>